<keyword evidence="2" id="KW-1185">Reference proteome</keyword>
<dbReference type="Proteomes" id="UP001165960">
    <property type="component" value="Unassembled WGS sequence"/>
</dbReference>
<proteinExistence type="predicted"/>
<protein>
    <submittedName>
        <fullName evidence="1">Myocyte enhancer factor</fullName>
    </submittedName>
</protein>
<dbReference type="EMBL" id="QTSX02004971">
    <property type="protein sequence ID" value="KAJ9063439.1"/>
    <property type="molecule type" value="Genomic_DNA"/>
</dbReference>
<gene>
    <name evidence="1" type="primary">MEF2A</name>
    <name evidence="1" type="ORF">DSO57_1000032</name>
</gene>
<evidence type="ECO:0000313" key="1">
    <source>
        <dbReference type="EMBL" id="KAJ9063439.1"/>
    </source>
</evidence>
<name>A0ACC2SM11_9FUNG</name>
<reference evidence="1" key="1">
    <citation type="submission" date="2022-04" db="EMBL/GenBank/DDBJ databases">
        <title>Genome of the entomopathogenic fungus Entomophthora muscae.</title>
        <authorList>
            <person name="Elya C."/>
            <person name="Lovett B.R."/>
            <person name="Lee E."/>
            <person name="Macias A.M."/>
            <person name="Hajek A.E."/>
            <person name="De Bivort B.L."/>
            <person name="Kasson M.T."/>
            <person name="De Fine Licht H.H."/>
            <person name="Stajich J.E."/>
        </authorList>
    </citation>
    <scope>NUCLEOTIDE SEQUENCE</scope>
    <source>
        <strain evidence="1">Berkeley</strain>
    </source>
</reference>
<evidence type="ECO:0000313" key="2">
    <source>
        <dbReference type="Proteomes" id="UP001165960"/>
    </source>
</evidence>
<accession>A0ACC2SM11</accession>
<organism evidence="1 2">
    <name type="scientific">Entomophthora muscae</name>
    <dbReference type="NCBI Taxonomy" id="34485"/>
    <lineage>
        <taxon>Eukaryota</taxon>
        <taxon>Fungi</taxon>
        <taxon>Fungi incertae sedis</taxon>
        <taxon>Zoopagomycota</taxon>
        <taxon>Entomophthoromycotina</taxon>
        <taxon>Entomophthoromycetes</taxon>
        <taxon>Entomophthorales</taxon>
        <taxon>Entomophthoraceae</taxon>
        <taxon>Entomophthora</taxon>
    </lineage>
</organism>
<sequence length="424" mass="46613">MKKAYELSVLCECEIAVIVFNSSNKLCQFASSDMDKILMRYTEYGEPFESKSNSDFISGNLDKEGSEEQLSMSHTPDVHSAVDHQMYNQNHYQSLSEMPQQYDYLHPSMAYGNQQYSYMNAMPSPSANNFKIQGSISPKPTGSFTPQIPNQNVTHLPSNIPPQMGSVNGNMGNFHHNASNYKLEHGQNSNLNQADHGQSGYQASNVPQISSYYYPQSMAPSSSEESRNHSSPYFHASSQNEAPQESKSRENYQPATPHSSFSNAYAPQIVDEPNKVIDSPGVFKRPSGLRVQIPAGKAQKVKALSQTSSRKSKTEIESTHASYTANHQSQSPAPNSDPSQHSNAPSRPQVAPRKSISELEKNTSLQASSTQSPSTFYPNFYQSGELLSPLVLQTPQTANSGGGNAFNWPASRVGLSNPKPGLER</sequence>
<comment type="caution">
    <text evidence="1">The sequence shown here is derived from an EMBL/GenBank/DDBJ whole genome shotgun (WGS) entry which is preliminary data.</text>
</comment>